<evidence type="ECO:0000313" key="5">
    <source>
        <dbReference type="Proteomes" id="UP000244989"/>
    </source>
</evidence>
<reference evidence="5" key="1">
    <citation type="submission" date="2018-04" db="EMBL/GenBank/DDBJ databases">
        <authorList>
            <person name="Liu S."/>
            <person name="Wang Z."/>
            <person name="Li J."/>
        </authorList>
    </citation>
    <scope>NUCLEOTIDE SEQUENCE [LARGE SCALE GENOMIC DNA]</scope>
    <source>
        <strain evidence="5">2189</strain>
    </source>
</reference>
<dbReference type="Proteomes" id="UP000244989">
    <property type="component" value="Unassembled WGS sequence"/>
</dbReference>
<dbReference type="EMBL" id="QEEZ01000012">
    <property type="protein sequence ID" value="PWC01424.1"/>
    <property type="molecule type" value="Genomic_DNA"/>
</dbReference>
<feature type="signal peptide" evidence="2">
    <location>
        <begin position="1"/>
        <end position="23"/>
    </location>
</feature>
<gene>
    <name evidence="4" type="ORF">DF222_07125</name>
</gene>
<dbReference type="PROSITE" id="PS51257">
    <property type="entry name" value="PROKAR_LIPOPROTEIN"/>
    <property type="match status" value="1"/>
</dbReference>
<dbReference type="AlphaFoldDB" id="A0A2U1T5Z8"/>
<keyword evidence="1 2" id="KW-0732">Signal</keyword>
<accession>A0A2U1T5Z8</accession>
<dbReference type="Gene3D" id="3.40.190.10">
    <property type="entry name" value="Periplasmic binding protein-like II"/>
    <property type="match status" value="2"/>
</dbReference>
<evidence type="ECO:0000256" key="2">
    <source>
        <dbReference type="SAM" id="SignalP"/>
    </source>
</evidence>
<feature type="chain" id="PRO_5015513383" evidence="2">
    <location>
        <begin position="24"/>
        <end position="316"/>
    </location>
</feature>
<evidence type="ECO:0000313" key="4">
    <source>
        <dbReference type="EMBL" id="PWC01424.1"/>
    </source>
</evidence>
<proteinExistence type="predicted"/>
<evidence type="ECO:0000256" key="1">
    <source>
        <dbReference type="ARBA" id="ARBA00022729"/>
    </source>
</evidence>
<dbReference type="SUPFAM" id="SSF53850">
    <property type="entry name" value="Periplasmic binding protein-like II"/>
    <property type="match status" value="1"/>
</dbReference>
<comment type="caution">
    <text evidence="4">The sequence shown here is derived from an EMBL/GenBank/DDBJ whole genome shotgun (WGS) entry which is preliminary data.</text>
</comment>
<evidence type="ECO:0000259" key="3">
    <source>
        <dbReference type="SMART" id="SM00062"/>
    </source>
</evidence>
<dbReference type="RefSeq" id="WP_108431578.1">
    <property type="nucleotide sequence ID" value="NZ_CP026947.1"/>
</dbReference>
<sequence length="316" mass="34231">MSLTPRRLALSALAGIVSLTAVACVDPVDHGAIARAGVNLDPQQERINSEINPEVAALVPEEIAEDGALAIGHGKTSSPPLAVTASDNRTMLGVEIDLARNIAQTMGLEPELVPISWDAWPMRLATGDVEIMHSNIGITEERMERFDFATTRAGYLAIDRPTGSDVEVHDYEDISSLRIGLVPGTNQERIMNLWNEQLLAEGQEPAEIYYYSRDTDYILSLLAGHLDVSVSPYPSARFRENTRSDLEVAGRINAGWPDDSLVGSVTQRGNGLAPALAAAVNSMIADGTYQEILETWGISDEAIDLSEVYSLDERTS</sequence>
<dbReference type="KEGG" id="cyz:C3B44_06040"/>
<protein>
    <submittedName>
        <fullName evidence="4">Amino acid-binding protein</fullName>
    </submittedName>
</protein>
<dbReference type="InterPro" id="IPR001638">
    <property type="entry name" value="Solute-binding_3/MltF_N"/>
</dbReference>
<dbReference type="PANTHER" id="PTHR35936">
    <property type="entry name" value="MEMBRANE-BOUND LYTIC MUREIN TRANSGLYCOSYLASE F"/>
    <property type="match status" value="1"/>
</dbReference>
<dbReference type="SMART" id="SM00062">
    <property type="entry name" value="PBPb"/>
    <property type="match status" value="1"/>
</dbReference>
<name>A0A2U1T5Z8_9CORY</name>
<dbReference type="Pfam" id="PF00497">
    <property type="entry name" value="SBP_bac_3"/>
    <property type="match status" value="1"/>
</dbReference>
<keyword evidence="5" id="KW-1185">Reference proteome</keyword>
<feature type="domain" description="Solute-binding protein family 3/N-terminal" evidence="3">
    <location>
        <begin position="68"/>
        <end position="300"/>
    </location>
</feature>
<organism evidence="4 5">
    <name type="scientific">Corynebacterium yudongzhengii</name>
    <dbReference type="NCBI Taxonomy" id="2080740"/>
    <lineage>
        <taxon>Bacteria</taxon>
        <taxon>Bacillati</taxon>
        <taxon>Actinomycetota</taxon>
        <taxon>Actinomycetes</taxon>
        <taxon>Mycobacteriales</taxon>
        <taxon>Corynebacteriaceae</taxon>
        <taxon>Corynebacterium</taxon>
    </lineage>
</organism>
<dbReference type="PANTHER" id="PTHR35936:SF17">
    <property type="entry name" value="ARGININE-BINDING EXTRACELLULAR PROTEIN ARTP"/>
    <property type="match status" value="1"/>
</dbReference>
<dbReference type="OrthoDB" id="4633994at2"/>